<dbReference type="PRINTS" id="PR00080">
    <property type="entry name" value="SDRFAMILY"/>
</dbReference>
<dbReference type="PRINTS" id="PR00081">
    <property type="entry name" value="GDHRDH"/>
</dbReference>
<name>A0A4Q8BGC6_9ACTN</name>
<dbReference type="NCBIfam" id="NF006119">
    <property type="entry name" value="PRK08264.1-5"/>
    <property type="match status" value="1"/>
</dbReference>
<gene>
    <name evidence="4" type="ORF">EV384_4906</name>
</gene>
<comment type="caution">
    <text evidence="4">The sequence shown here is derived from an EMBL/GenBank/DDBJ whole genome shotgun (WGS) entry which is preliminary data.</text>
</comment>
<dbReference type="GO" id="GO:0016491">
    <property type="term" value="F:oxidoreductase activity"/>
    <property type="evidence" value="ECO:0007669"/>
    <property type="project" value="UniProtKB-KW"/>
</dbReference>
<reference evidence="4 5" key="1">
    <citation type="submission" date="2019-02" db="EMBL/GenBank/DDBJ databases">
        <title>Sequencing the genomes of 1000 actinobacteria strains.</title>
        <authorList>
            <person name="Klenk H.-P."/>
        </authorList>
    </citation>
    <scope>NUCLEOTIDE SEQUENCE [LARGE SCALE GENOMIC DNA]</scope>
    <source>
        <strain evidence="4 5">DSM 45612</strain>
    </source>
</reference>
<dbReference type="Proteomes" id="UP000294114">
    <property type="component" value="Unassembled WGS sequence"/>
</dbReference>
<evidence type="ECO:0000256" key="3">
    <source>
        <dbReference type="RuleBase" id="RU000363"/>
    </source>
</evidence>
<dbReference type="PANTHER" id="PTHR44196">
    <property type="entry name" value="DEHYDROGENASE/REDUCTASE SDR FAMILY MEMBER 7B"/>
    <property type="match status" value="1"/>
</dbReference>
<dbReference type="AlphaFoldDB" id="A0A4Q8BGC6"/>
<dbReference type="InterPro" id="IPR002347">
    <property type="entry name" value="SDR_fam"/>
</dbReference>
<comment type="similarity">
    <text evidence="1 3">Belongs to the short-chain dehydrogenases/reductases (SDR) family.</text>
</comment>
<evidence type="ECO:0000313" key="4">
    <source>
        <dbReference type="EMBL" id="RZU76269.1"/>
    </source>
</evidence>
<dbReference type="InterPro" id="IPR036291">
    <property type="entry name" value="NAD(P)-bd_dom_sf"/>
</dbReference>
<dbReference type="SUPFAM" id="SSF51735">
    <property type="entry name" value="NAD(P)-binding Rossmann-fold domains"/>
    <property type="match status" value="1"/>
</dbReference>
<evidence type="ECO:0000256" key="2">
    <source>
        <dbReference type="ARBA" id="ARBA00023002"/>
    </source>
</evidence>
<organism evidence="4 5">
    <name type="scientific">Micromonospora kangleipakensis</name>
    <dbReference type="NCBI Taxonomy" id="1077942"/>
    <lineage>
        <taxon>Bacteria</taxon>
        <taxon>Bacillati</taxon>
        <taxon>Actinomycetota</taxon>
        <taxon>Actinomycetes</taxon>
        <taxon>Micromonosporales</taxon>
        <taxon>Micromonosporaceae</taxon>
        <taxon>Micromonospora</taxon>
    </lineage>
</organism>
<keyword evidence="2" id="KW-0560">Oxidoreductase</keyword>
<dbReference type="RefSeq" id="WP_130336805.1">
    <property type="nucleotide sequence ID" value="NZ_SHLD01000001.1"/>
</dbReference>
<dbReference type="GO" id="GO:0016020">
    <property type="term" value="C:membrane"/>
    <property type="evidence" value="ECO:0007669"/>
    <property type="project" value="TreeGrafter"/>
</dbReference>
<sequence>MKIAGRTALVTGANRGFGRHLAAELVARGATVYAGARNPDSVDLPGVTPVRLDITDPGSVAAAAELAGDVTLLINNAGVSTGADLLDADLDAVRLEMETHYFGTLSVVRAFAPTIAANGGGTILNILSALSWISFPQTGAYSAAKSAEWAMTNALRTRLADRGVRVAGLHVGYMDTDMTAGVSAPKSDPADIARIAVDGIEADRYEIVADETSRRVLAGLSGGVAALYPDLP</sequence>
<dbReference type="EMBL" id="SHLD01000001">
    <property type="protein sequence ID" value="RZU76269.1"/>
    <property type="molecule type" value="Genomic_DNA"/>
</dbReference>
<protein>
    <submittedName>
        <fullName evidence="4">Short-subunit dehydrogenase</fullName>
    </submittedName>
</protein>
<proteinExistence type="inferred from homology"/>
<dbReference type="Pfam" id="PF00106">
    <property type="entry name" value="adh_short"/>
    <property type="match status" value="1"/>
</dbReference>
<dbReference type="OrthoDB" id="3212478at2"/>
<dbReference type="PANTHER" id="PTHR44196:SF1">
    <property type="entry name" value="DEHYDROGENASE_REDUCTASE SDR FAMILY MEMBER 7B"/>
    <property type="match status" value="1"/>
</dbReference>
<evidence type="ECO:0000256" key="1">
    <source>
        <dbReference type="ARBA" id="ARBA00006484"/>
    </source>
</evidence>
<evidence type="ECO:0000313" key="5">
    <source>
        <dbReference type="Proteomes" id="UP000294114"/>
    </source>
</evidence>
<accession>A0A4Q8BGC6</accession>
<dbReference type="Gene3D" id="3.40.50.720">
    <property type="entry name" value="NAD(P)-binding Rossmann-like Domain"/>
    <property type="match status" value="1"/>
</dbReference>
<keyword evidence="5" id="KW-1185">Reference proteome</keyword>